<dbReference type="InParanoid" id="Q7UHH7"/>
<sequence>MGRKRVYRELNGRYSILCRSGNVNAPFTGQRRDDSDTALRSACLISNRAKISGANSAVPADWRAY</sequence>
<dbReference type="Proteomes" id="UP000001025">
    <property type="component" value="Chromosome"/>
</dbReference>
<protein>
    <submittedName>
        <fullName evidence="1">Uncharacterized protein</fullName>
    </submittedName>
</protein>
<dbReference type="HOGENOM" id="CLU_2846945_0_0_0"/>
<dbReference type="AlphaFoldDB" id="Q7UHH7"/>
<gene>
    <name evidence="1" type="ordered locus">RB13194</name>
</gene>
<reference evidence="1 2" key="1">
    <citation type="journal article" date="2003" name="Proc. Natl. Acad. Sci. U.S.A.">
        <title>Complete genome sequence of the marine planctomycete Pirellula sp. strain 1.</title>
        <authorList>
            <person name="Gloeckner F.O."/>
            <person name="Kube M."/>
            <person name="Bauer M."/>
            <person name="Teeling H."/>
            <person name="Lombardot T."/>
            <person name="Ludwig W."/>
            <person name="Gade D."/>
            <person name="Beck A."/>
            <person name="Borzym K."/>
            <person name="Heitmann K."/>
            <person name="Rabus R."/>
            <person name="Schlesner H."/>
            <person name="Amann R."/>
            <person name="Reinhardt R."/>
        </authorList>
    </citation>
    <scope>NUCLEOTIDE SEQUENCE [LARGE SCALE GENOMIC DNA]</scope>
    <source>
        <strain evidence="2">DSM 10527 / NCIMB 13988 / SH1</strain>
    </source>
</reference>
<keyword evidence="2" id="KW-1185">Reference proteome</keyword>
<accession>Q7UHH7</accession>
<name>Q7UHH7_RHOBA</name>
<dbReference type="EMBL" id="BX294156">
    <property type="protein sequence ID" value="CAD77995.1"/>
    <property type="molecule type" value="Genomic_DNA"/>
</dbReference>
<dbReference type="EnsemblBacteria" id="CAD77995">
    <property type="protein sequence ID" value="CAD77995"/>
    <property type="gene ID" value="RB13194"/>
</dbReference>
<evidence type="ECO:0000313" key="2">
    <source>
        <dbReference type="Proteomes" id="UP000001025"/>
    </source>
</evidence>
<evidence type="ECO:0000313" key="1">
    <source>
        <dbReference type="EMBL" id="CAD77995.1"/>
    </source>
</evidence>
<dbReference type="STRING" id="243090.RB13194"/>
<proteinExistence type="predicted"/>
<organism evidence="1 2">
    <name type="scientific">Rhodopirellula baltica (strain DSM 10527 / NCIMB 13988 / SH1)</name>
    <dbReference type="NCBI Taxonomy" id="243090"/>
    <lineage>
        <taxon>Bacteria</taxon>
        <taxon>Pseudomonadati</taxon>
        <taxon>Planctomycetota</taxon>
        <taxon>Planctomycetia</taxon>
        <taxon>Pirellulales</taxon>
        <taxon>Pirellulaceae</taxon>
        <taxon>Rhodopirellula</taxon>
    </lineage>
</organism>
<dbReference type="KEGG" id="rba:RB13194"/>